<evidence type="ECO:0000313" key="1">
    <source>
        <dbReference type="EMBL" id="AES89115.1"/>
    </source>
</evidence>
<evidence type="ECO:0000313" key="3">
    <source>
        <dbReference type="Proteomes" id="UP000002051"/>
    </source>
</evidence>
<dbReference type="Proteomes" id="UP000002051">
    <property type="component" value="Chromosome 4"/>
</dbReference>
<dbReference type="EnsemblPlants" id="AES89115">
    <property type="protein sequence ID" value="AES89115"/>
    <property type="gene ID" value="MTR_4g070160"/>
</dbReference>
<reference evidence="2" key="3">
    <citation type="submission" date="2015-04" db="UniProtKB">
        <authorList>
            <consortium name="EnsemblPlants"/>
        </authorList>
    </citation>
    <scope>IDENTIFICATION</scope>
    <source>
        <strain evidence="2">cv. Jemalong A17</strain>
    </source>
</reference>
<name>G7JG75_MEDTR</name>
<dbReference type="HOGENOM" id="CLU_1279355_0_0_1"/>
<dbReference type="CDD" id="cd04481">
    <property type="entry name" value="RPA1_DBD_B_like"/>
    <property type="match status" value="1"/>
</dbReference>
<sequence>MVSTYDKILEENATYTLCNFQVVSNDLVFKASEHKFLLKWTGGTTAEDINVHDVPQSDTKFKPFAEIISGKWKPDILVNAIEVVQKMGFCQLNQGTGKKLQVNFTMKDLSDISINCTLWEEYAAQFIKYNSERKEGGSVVVMLKYAKIKEEGRFPLSVSNTYTFTKLYINEDIHEINLSREVCLERNKISPKANFCVPNHMDLHNFLRRQTSSPKT</sequence>
<dbReference type="Gene3D" id="2.40.50.140">
    <property type="entry name" value="Nucleic acid-binding proteins"/>
    <property type="match status" value="1"/>
</dbReference>
<dbReference type="InterPro" id="IPR012340">
    <property type="entry name" value="NA-bd_OB-fold"/>
</dbReference>
<proteinExistence type="predicted"/>
<dbReference type="EMBL" id="CM001220">
    <property type="protein sequence ID" value="AES89115.1"/>
    <property type="molecule type" value="Genomic_DNA"/>
</dbReference>
<organism evidence="1 3">
    <name type="scientific">Medicago truncatula</name>
    <name type="common">Barrel medic</name>
    <name type="synonym">Medicago tribuloides</name>
    <dbReference type="NCBI Taxonomy" id="3880"/>
    <lineage>
        <taxon>Eukaryota</taxon>
        <taxon>Viridiplantae</taxon>
        <taxon>Streptophyta</taxon>
        <taxon>Embryophyta</taxon>
        <taxon>Tracheophyta</taxon>
        <taxon>Spermatophyta</taxon>
        <taxon>Magnoliopsida</taxon>
        <taxon>eudicotyledons</taxon>
        <taxon>Gunneridae</taxon>
        <taxon>Pentapetalae</taxon>
        <taxon>rosids</taxon>
        <taxon>fabids</taxon>
        <taxon>Fabales</taxon>
        <taxon>Fabaceae</taxon>
        <taxon>Papilionoideae</taxon>
        <taxon>50 kb inversion clade</taxon>
        <taxon>NPAAA clade</taxon>
        <taxon>Hologalegina</taxon>
        <taxon>IRL clade</taxon>
        <taxon>Trifolieae</taxon>
        <taxon>Medicago</taxon>
    </lineage>
</organism>
<dbReference type="OMA" id="SPKANFC"/>
<gene>
    <name evidence="1" type="ordered locus">MTR_4g070160</name>
</gene>
<protein>
    <submittedName>
        <fullName evidence="1">Plant OB fold protein, putative</fullName>
    </submittedName>
</protein>
<dbReference type="AlphaFoldDB" id="G7JG75"/>
<dbReference type="PaxDb" id="3880-AES89115"/>
<evidence type="ECO:0000313" key="2">
    <source>
        <dbReference type="EnsemblPlants" id="AES89115"/>
    </source>
</evidence>
<accession>G7JG75</accession>
<dbReference type="SUPFAM" id="SSF50249">
    <property type="entry name" value="Nucleic acid-binding proteins"/>
    <property type="match status" value="1"/>
</dbReference>
<keyword evidence="3" id="KW-1185">Reference proteome</keyword>
<reference evidence="1 3" key="1">
    <citation type="journal article" date="2011" name="Nature">
        <title>The Medicago genome provides insight into the evolution of rhizobial symbioses.</title>
        <authorList>
            <person name="Young N.D."/>
            <person name="Debelle F."/>
            <person name="Oldroyd G.E."/>
            <person name="Geurts R."/>
            <person name="Cannon S.B."/>
            <person name="Udvardi M.K."/>
            <person name="Benedito V.A."/>
            <person name="Mayer K.F."/>
            <person name="Gouzy J."/>
            <person name="Schoof H."/>
            <person name="Van de Peer Y."/>
            <person name="Proost S."/>
            <person name="Cook D.R."/>
            <person name="Meyers B.C."/>
            <person name="Spannagl M."/>
            <person name="Cheung F."/>
            <person name="De Mita S."/>
            <person name="Krishnakumar V."/>
            <person name="Gundlach H."/>
            <person name="Zhou S."/>
            <person name="Mudge J."/>
            <person name="Bharti A.K."/>
            <person name="Murray J.D."/>
            <person name="Naoumkina M.A."/>
            <person name="Rosen B."/>
            <person name="Silverstein K.A."/>
            <person name="Tang H."/>
            <person name="Rombauts S."/>
            <person name="Zhao P.X."/>
            <person name="Zhou P."/>
            <person name="Barbe V."/>
            <person name="Bardou P."/>
            <person name="Bechner M."/>
            <person name="Bellec A."/>
            <person name="Berger A."/>
            <person name="Berges H."/>
            <person name="Bidwell S."/>
            <person name="Bisseling T."/>
            <person name="Choisne N."/>
            <person name="Couloux A."/>
            <person name="Denny R."/>
            <person name="Deshpande S."/>
            <person name="Dai X."/>
            <person name="Doyle J.J."/>
            <person name="Dudez A.M."/>
            <person name="Farmer A.D."/>
            <person name="Fouteau S."/>
            <person name="Franken C."/>
            <person name="Gibelin C."/>
            <person name="Gish J."/>
            <person name="Goldstein S."/>
            <person name="Gonzalez A.J."/>
            <person name="Green P.J."/>
            <person name="Hallab A."/>
            <person name="Hartog M."/>
            <person name="Hua A."/>
            <person name="Humphray S.J."/>
            <person name="Jeong D.H."/>
            <person name="Jing Y."/>
            <person name="Jocker A."/>
            <person name="Kenton S.M."/>
            <person name="Kim D.J."/>
            <person name="Klee K."/>
            <person name="Lai H."/>
            <person name="Lang C."/>
            <person name="Lin S."/>
            <person name="Macmil S.L."/>
            <person name="Magdelenat G."/>
            <person name="Matthews L."/>
            <person name="McCorrison J."/>
            <person name="Monaghan E.L."/>
            <person name="Mun J.H."/>
            <person name="Najar F.Z."/>
            <person name="Nicholson C."/>
            <person name="Noirot C."/>
            <person name="O'Bleness M."/>
            <person name="Paule C.R."/>
            <person name="Poulain J."/>
            <person name="Prion F."/>
            <person name="Qin B."/>
            <person name="Qu C."/>
            <person name="Retzel E.F."/>
            <person name="Riddle C."/>
            <person name="Sallet E."/>
            <person name="Samain S."/>
            <person name="Samson N."/>
            <person name="Sanders I."/>
            <person name="Saurat O."/>
            <person name="Scarpelli C."/>
            <person name="Schiex T."/>
            <person name="Segurens B."/>
            <person name="Severin A.J."/>
            <person name="Sherrier D.J."/>
            <person name="Shi R."/>
            <person name="Sims S."/>
            <person name="Singer S.R."/>
            <person name="Sinharoy S."/>
            <person name="Sterck L."/>
            <person name="Viollet A."/>
            <person name="Wang B.B."/>
            <person name="Wang K."/>
            <person name="Wang M."/>
            <person name="Wang X."/>
            <person name="Warfsmann J."/>
            <person name="Weissenbach J."/>
            <person name="White D.D."/>
            <person name="White J.D."/>
            <person name="Wiley G.B."/>
            <person name="Wincker P."/>
            <person name="Xing Y."/>
            <person name="Yang L."/>
            <person name="Yao Z."/>
            <person name="Ying F."/>
            <person name="Zhai J."/>
            <person name="Zhou L."/>
            <person name="Zuber A."/>
            <person name="Denarie J."/>
            <person name="Dixon R.A."/>
            <person name="May G.D."/>
            <person name="Schwartz D.C."/>
            <person name="Rogers J."/>
            <person name="Quetier F."/>
            <person name="Town C.D."/>
            <person name="Roe B.A."/>
        </authorList>
    </citation>
    <scope>NUCLEOTIDE SEQUENCE [LARGE SCALE GENOMIC DNA]</scope>
    <source>
        <strain evidence="1">A17</strain>
        <strain evidence="2 3">cv. Jemalong A17</strain>
    </source>
</reference>
<dbReference type="STRING" id="3880.G7JG75"/>
<reference evidence="1 3" key="2">
    <citation type="journal article" date="2014" name="BMC Genomics">
        <title>An improved genome release (version Mt4.0) for the model legume Medicago truncatula.</title>
        <authorList>
            <person name="Tang H."/>
            <person name="Krishnakumar V."/>
            <person name="Bidwell S."/>
            <person name="Rosen B."/>
            <person name="Chan A."/>
            <person name="Zhou S."/>
            <person name="Gentzbittel L."/>
            <person name="Childs K.L."/>
            <person name="Yandell M."/>
            <person name="Gundlach H."/>
            <person name="Mayer K.F."/>
            <person name="Schwartz D.C."/>
            <person name="Town C.D."/>
        </authorList>
    </citation>
    <scope>GENOME REANNOTATION</scope>
    <source>
        <strain evidence="2 3">cv. Jemalong A17</strain>
    </source>
</reference>